<evidence type="ECO:0000256" key="3">
    <source>
        <dbReference type="ARBA" id="ARBA00022679"/>
    </source>
</evidence>
<dbReference type="InterPro" id="IPR001307">
    <property type="entry name" value="Thiosulphate_STrfase_CS"/>
</dbReference>
<dbReference type="PROSITE" id="PS00380">
    <property type="entry name" value="RHODANESE_1"/>
    <property type="match status" value="1"/>
</dbReference>
<dbReference type="PROSITE" id="PS50206">
    <property type="entry name" value="RHODANESE_3"/>
    <property type="match status" value="2"/>
</dbReference>
<name>A0A942I5E5_9HYPH</name>
<evidence type="ECO:0000256" key="4">
    <source>
        <dbReference type="ARBA" id="ARBA00022737"/>
    </source>
</evidence>
<evidence type="ECO:0000256" key="5">
    <source>
        <dbReference type="ARBA" id="ARBA00051793"/>
    </source>
</evidence>
<dbReference type="GO" id="GO:0016784">
    <property type="term" value="F:3-mercaptopyruvate sulfurtransferase activity"/>
    <property type="evidence" value="ECO:0007669"/>
    <property type="project" value="UniProtKB-EC"/>
</dbReference>
<comment type="catalytic activity">
    <reaction evidence="5">
        <text>2-oxo-3-sulfanylpropanoate + [thioredoxin]-dithiol = [thioredoxin]-disulfide + hydrogen sulfide + pyruvate + H(+)</text>
        <dbReference type="Rhea" id="RHEA:21740"/>
        <dbReference type="Rhea" id="RHEA-COMP:10698"/>
        <dbReference type="Rhea" id="RHEA-COMP:10700"/>
        <dbReference type="ChEBI" id="CHEBI:15361"/>
        <dbReference type="ChEBI" id="CHEBI:15378"/>
        <dbReference type="ChEBI" id="CHEBI:29919"/>
        <dbReference type="ChEBI" id="CHEBI:29950"/>
        <dbReference type="ChEBI" id="CHEBI:50058"/>
        <dbReference type="ChEBI" id="CHEBI:57678"/>
        <dbReference type="EC" id="2.8.1.2"/>
    </reaction>
    <physiologicalReaction direction="left-to-right" evidence="5">
        <dbReference type="Rhea" id="RHEA:21741"/>
    </physiologicalReaction>
</comment>
<evidence type="ECO:0000313" key="8">
    <source>
        <dbReference type="EMBL" id="MBS3847403.1"/>
    </source>
</evidence>
<dbReference type="InterPro" id="IPR036873">
    <property type="entry name" value="Rhodanese-like_dom_sf"/>
</dbReference>
<feature type="domain" description="Rhodanese" evidence="7">
    <location>
        <begin position="18"/>
        <end position="135"/>
    </location>
</feature>
<sequence>MAVDNPFVTTDWLAAHLSDPNLVVLDGSWHMPNAARNAQADYLAGHIPGAVFFDIDGVADTDSPLPHMLPAPADFAHMVGALGISETMTIVIYDEIGLFSAPRVWWTFKTMGAQNVRILSGGGPQWRAEKRPTEIGLVARPKQKFHTSFDADRVADFDTVRARSQDGASQIADARPAQRFHAEVPEPRKGLRAGHIPGSSNLPVSLLTEAGQMKSPEQLATLFAERDIALDKPLITSCGSGITAATLALAAELAGARSVAVYDGSWTEWGGRDDAEIEK</sequence>
<dbReference type="CDD" id="cd01449">
    <property type="entry name" value="TST_Repeat_2"/>
    <property type="match status" value="1"/>
</dbReference>
<dbReference type="Proteomes" id="UP000678281">
    <property type="component" value="Unassembled WGS sequence"/>
</dbReference>
<keyword evidence="3 6" id="KW-0808">Transferase</keyword>
<dbReference type="SMART" id="SM00450">
    <property type="entry name" value="RHOD"/>
    <property type="match status" value="2"/>
</dbReference>
<dbReference type="GO" id="GO:0005737">
    <property type="term" value="C:cytoplasm"/>
    <property type="evidence" value="ECO:0007669"/>
    <property type="project" value="UniProtKB-SubCell"/>
</dbReference>
<gene>
    <name evidence="8" type="primary">sseA</name>
    <name evidence="8" type="ORF">KD146_01715</name>
</gene>
<dbReference type="Pfam" id="PF00581">
    <property type="entry name" value="Rhodanese"/>
    <property type="match status" value="2"/>
</dbReference>
<evidence type="ECO:0000256" key="2">
    <source>
        <dbReference type="ARBA" id="ARBA00022490"/>
    </source>
</evidence>
<dbReference type="PROSITE" id="PS00683">
    <property type="entry name" value="RHODANESE_2"/>
    <property type="match status" value="1"/>
</dbReference>
<evidence type="ECO:0000256" key="1">
    <source>
        <dbReference type="ARBA" id="ARBA00004496"/>
    </source>
</evidence>
<reference evidence="8" key="1">
    <citation type="submission" date="2021-04" db="EMBL/GenBank/DDBJ databases">
        <title>Devosia litorisediminis sp. nov., isolated from a sand dune.</title>
        <authorList>
            <person name="Park S."/>
            <person name="Yoon J.-H."/>
        </authorList>
    </citation>
    <scope>NUCLEOTIDE SEQUENCE</scope>
    <source>
        <strain evidence="8">BSSL-BM10</strain>
    </source>
</reference>
<dbReference type="Gene3D" id="3.40.250.10">
    <property type="entry name" value="Rhodanese-like domain"/>
    <property type="match status" value="2"/>
</dbReference>
<protein>
    <recommendedName>
        <fullName evidence="6">Sulfurtransferase</fullName>
    </recommendedName>
</protein>
<dbReference type="NCBIfam" id="NF008557">
    <property type="entry name" value="PRK11493.1"/>
    <property type="match status" value="1"/>
</dbReference>
<evidence type="ECO:0000259" key="7">
    <source>
        <dbReference type="PROSITE" id="PS50206"/>
    </source>
</evidence>
<keyword evidence="2" id="KW-0963">Cytoplasm</keyword>
<dbReference type="PANTHER" id="PTHR11364:SF27">
    <property type="entry name" value="SULFURTRANSFERASE"/>
    <property type="match status" value="1"/>
</dbReference>
<evidence type="ECO:0000256" key="6">
    <source>
        <dbReference type="RuleBase" id="RU000507"/>
    </source>
</evidence>
<dbReference type="GO" id="GO:0004792">
    <property type="term" value="F:thiosulfate-cyanide sulfurtransferase activity"/>
    <property type="evidence" value="ECO:0007669"/>
    <property type="project" value="InterPro"/>
</dbReference>
<dbReference type="InterPro" id="IPR045078">
    <property type="entry name" value="TST/MPST-like"/>
</dbReference>
<accession>A0A942I5E5</accession>
<comment type="subcellular location">
    <subcellularLocation>
        <location evidence="1">Cytoplasm</location>
    </subcellularLocation>
</comment>
<dbReference type="CDD" id="cd01448">
    <property type="entry name" value="TST_Repeat_1"/>
    <property type="match status" value="1"/>
</dbReference>
<keyword evidence="4" id="KW-0677">Repeat</keyword>
<dbReference type="SUPFAM" id="SSF52821">
    <property type="entry name" value="Rhodanese/Cell cycle control phosphatase"/>
    <property type="match status" value="2"/>
</dbReference>
<dbReference type="FunFam" id="3.40.250.10:FF:000015">
    <property type="entry name" value="Sulfurtransferase"/>
    <property type="match status" value="1"/>
</dbReference>
<dbReference type="InterPro" id="IPR001763">
    <property type="entry name" value="Rhodanese-like_dom"/>
</dbReference>
<dbReference type="EMBL" id="JAGXTP010000001">
    <property type="protein sequence ID" value="MBS3847403.1"/>
    <property type="molecule type" value="Genomic_DNA"/>
</dbReference>
<dbReference type="AlphaFoldDB" id="A0A942I5E5"/>
<proteinExistence type="predicted"/>
<dbReference type="PANTHER" id="PTHR11364">
    <property type="entry name" value="THIOSULFATE SULFERTANSFERASE"/>
    <property type="match status" value="1"/>
</dbReference>
<organism evidence="8 9">
    <name type="scientific">Devosia litorisediminis</name>
    <dbReference type="NCBI Taxonomy" id="2829817"/>
    <lineage>
        <taxon>Bacteria</taxon>
        <taxon>Pseudomonadati</taxon>
        <taxon>Pseudomonadota</taxon>
        <taxon>Alphaproteobacteria</taxon>
        <taxon>Hyphomicrobiales</taxon>
        <taxon>Devosiaceae</taxon>
        <taxon>Devosia</taxon>
    </lineage>
</organism>
<comment type="caution">
    <text evidence="8">The sequence shown here is derived from an EMBL/GenBank/DDBJ whole genome shotgun (WGS) entry which is preliminary data.</text>
</comment>
<feature type="domain" description="Rhodanese" evidence="7">
    <location>
        <begin position="165"/>
        <end position="278"/>
    </location>
</feature>
<evidence type="ECO:0000313" key="9">
    <source>
        <dbReference type="Proteomes" id="UP000678281"/>
    </source>
</evidence>
<keyword evidence="9" id="KW-1185">Reference proteome</keyword>
<dbReference type="FunFam" id="3.40.250.10:FF:000001">
    <property type="entry name" value="Sulfurtransferase"/>
    <property type="match status" value="1"/>
</dbReference>